<comment type="similarity">
    <text evidence="1">Belongs to the EamA transporter family.</text>
</comment>
<feature type="domain" description="EamA" evidence="3">
    <location>
        <begin position="163"/>
        <end position="297"/>
    </location>
</feature>
<proteinExistence type="inferred from homology"/>
<accession>A0AAU8EWZ2</accession>
<dbReference type="Pfam" id="PF00892">
    <property type="entry name" value="EamA"/>
    <property type="match status" value="1"/>
</dbReference>
<evidence type="ECO:0000256" key="1">
    <source>
        <dbReference type="ARBA" id="ARBA00007362"/>
    </source>
</evidence>
<keyword evidence="2" id="KW-1133">Transmembrane helix</keyword>
<dbReference type="SUPFAM" id="SSF103481">
    <property type="entry name" value="Multidrug resistance efflux transporter EmrE"/>
    <property type="match status" value="1"/>
</dbReference>
<protein>
    <submittedName>
        <fullName evidence="4">DMT family transporter</fullName>
    </submittedName>
</protein>
<dbReference type="PANTHER" id="PTHR22911">
    <property type="entry name" value="ACYL-MALONYL CONDENSING ENZYME-RELATED"/>
    <property type="match status" value="1"/>
</dbReference>
<feature type="transmembrane region" description="Helical" evidence="2">
    <location>
        <begin position="81"/>
        <end position="100"/>
    </location>
</feature>
<keyword evidence="2" id="KW-0472">Membrane</keyword>
<keyword evidence="4" id="KW-0614">Plasmid</keyword>
<organism evidence="4">
    <name type="scientific">Arthrobacter sp. K5</name>
    <dbReference type="NCBI Taxonomy" id="2839623"/>
    <lineage>
        <taxon>Bacteria</taxon>
        <taxon>Bacillati</taxon>
        <taxon>Actinomycetota</taxon>
        <taxon>Actinomycetes</taxon>
        <taxon>Micrococcales</taxon>
        <taxon>Micrococcaceae</taxon>
        <taxon>Arthrobacter</taxon>
    </lineage>
</organism>
<feature type="transmembrane region" description="Helical" evidence="2">
    <location>
        <begin position="50"/>
        <end position="69"/>
    </location>
</feature>
<geneLocation type="plasmid" evidence="4">
    <name>unnamed</name>
</geneLocation>
<gene>
    <name evidence="4" type="ORF">ABRP34_22920</name>
</gene>
<keyword evidence="2" id="KW-0812">Transmembrane</keyword>
<reference evidence="4" key="1">
    <citation type="submission" date="2024-06" db="EMBL/GenBank/DDBJ databases">
        <title>Biodegradation of dimethachlon by Arthrobacter sp. K5: mechanistic insights and ecological implications.</title>
        <authorList>
            <person name="Hu S."/>
            <person name="Lu P."/>
        </authorList>
    </citation>
    <scope>NUCLEOTIDE SEQUENCE</scope>
    <source>
        <strain evidence="4">K5</strain>
        <plasmid evidence="4">unnamed</plasmid>
    </source>
</reference>
<dbReference type="PANTHER" id="PTHR22911:SF76">
    <property type="entry name" value="EAMA DOMAIN-CONTAINING PROTEIN"/>
    <property type="match status" value="1"/>
</dbReference>
<dbReference type="RefSeq" id="WP_353713640.1">
    <property type="nucleotide sequence ID" value="NZ_CP159280.1"/>
</dbReference>
<feature type="transmembrane region" description="Helical" evidence="2">
    <location>
        <begin position="194"/>
        <end position="213"/>
    </location>
</feature>
<feature type="transmembrane region" description="Helical" evidence="2">
    <location>
        <begin position="106"/>
        <end position="124"/>
    </location>
</feature>
<sequence length="322" mass="32929">MASIGTPTHGGLPIRTVIIFGTLGVLGISASGPIMAATMAGSSVTALALVFWRTAIGTVAFAVPVILRNPGQFRSLGRREFLWSSLAGMAQALQFITMFYALTLTSVAACTALVCLQGGWIALFHITRGCRLPRPVLVGLGVSFTGVIAITGFDLASSPQALLGDGLSLLSGILAGICILLIGKARETMSTGTFSIMFNGVCAALAALIAIFAGQPLAGFEPSGWAGILAVTVMAQLLGTASLNHLVVSVGPLICSMLVLLEIPGAALLAALFLGEILPPGTYAGLALILAGIAVVVLAQNAGLRRTSRRVMRTATSAKTAR</sequence>
<feature type="transmembrane region" description="Helical" evidence="2">
    <location>
        <begin position="136"/>
        <end position="156"/>
    </location>
</feature>
<feature type="transmembrane region" description="Helical" evidence="2">
    <location>
        <begin position="253"/>
        <end position="275"/>
    </location>
</feature>
<feature type="transmembrane region" description="Helical" evidence="2">
    <location>
        <begin position="12"/>
        <end position="30"/>
    </location>
</feature>
<feature type="transmembrane region" description="Helical" evidence="2">
    <location>
        <begin position="225"/>
        <end position="246"/>
    </location>
</feature>
<dbReference type="AlphaFoldDB" id="A0AAU8EWZ2"/>
<dbReference type="InterPro" id="IPR037185">
    <property type="entry name" value="EmrE-like"/>
</dbReference>
<evidence type="ECO:0000256" key="2">
    <source>
        <dbReference type="SAM" id="Phobius"/>
    </source>
</evidence>
<evidence type="ECO:0000313" key="4">
    <source>
        <dbReference type="EMBL" id="XCH13959.1"/>
    </source>
</evidence>
<dbReference type="EMBL" id="CP159280">
    <property type="protein sequence ID" value="XCH13959.1"/>
    <property type="molecule type" value="Genomic_DNA"/>
</dbReference>
<name>A0AAU8EWZ2_9MICC</name>
<dbReference type="InterPro" id="IPR000620">
    <property type="entry name" value="EamA_dom"/>
</dbReference>
<evidence type="ECO:0000259" key="3">
    <source>
        <dbReference type="Pfam" id="PF00892"/>
    </source>
</evidence>
<dbReference type="GO" id="GO:0016020">
    <property type="term" value="C:membrane"/>
    <property type="evidence" value="ECO:0007669"/>
    <property type="project" value="InterPro"/>
</dbReference>
<feature type="transmembrane region" description="Helical" evidence="2">
    <location>
        <begin position="281"/>
        <end position="304"/>
    </location>
</feature>
<feature type="transmembrane region" description="Helical" evidence="2">
    <location>
        <begin position="162"/>
        <end position="182"/>
    </location>
</feature>